<dbReference type="Proteomes" id="UP000054537">
    <property type="component" value="Unassembled WGS sequence"/>
</dbReference>
<dbReference type="EMBL" id="JRTT01000004">
    <property type="protein sequence ID" value="KHD78580.1"/>
    <property type="molecule type" value="Genomic_DNA"/>
</dbReference>
<feature type="transmembrane region" description="Helical" evidence="2">
    <location>
        <begin position="12"/>
        <end position="30"/>
    </location>
</feature>
<keyword evidence="2" id="KW-0812">Transmembrane</keyword>
<dbReference type="STRING" id="1869.MB27_05110"/>
<evidence type="ECO:0000256" key="2">
    <source>
        <dbReference type="SAM" id="Phobius"/>
    </source>
</evidence>
<evidence type="ECO:0008006" key="5">
    <source>
        <dbReference type="Google" id="ProtNLM"/>
    </source>
</evidence>
<gene>
    <name evidence="3" type="ORF">MB27_05110</name>
</gene>
<keyword evidence="4" id="KW-1185">Reference proteome</keyword>
<dbReference type="OrthoDB" id="5171966at2"/>
<evidence type="ECO:0000313" key="4">
    <source>
        <dbReference type="Proteomes" id="UP000054537"/>
    </source>
</evidence>
<evidence type="ECO:0000256" key="1">
    <source>
        <dbReference type="SAM" id="MobiDB-lite"/>
    </source>
</evidence>
<dbReference type="RefSeq" id="WP_043522823.1">
    <property type="nucleotide sequence ID" value="NZ_BAABKU010000008.1"/>
</dbReference>
<reference evidence="3 4" key="1">
    <citation type="submission" date="2014-10" db="EMBL/GenBank/DDBJ databases">
        <title>Draft genome sequence of Actinoplanes utahensis NRRL 12052.</title>
        <authorList>
            <person name="Velasco-Bucheli B."/>
            <person name="del Cerro C."/>
            <person name="Hormigo D."/>
            <person name="Garcia J.L."/>
            <person name="Acebal C."/>
            <person name="Arroyo M."/>
            <person name="de la Mata I."/>
        </authorList>
    </citation>
    <scope>NUCLEOTIDE SEQUENCE [LARGE SCALE GENOMIC DNA]</scope>
    <source>
        <strain evidence="3 4">NRRL 12052</strain>
    </source>
</reference>
<comment type="caution">
    <text evidence="3">The sequence shown here is derived from an EMBL/GenBank/DDBJ whole genome shotgun (WGS) entry which is preliminary data.</text>
</comment>
<feature type="compositionally biased region" description="Low complexity" evidence="1">
    <location>
        <begin position="38"/>
        <end position="55"/>
    </location>
</feature>
<protein>
    <recommendedName>
        <fullName evidence="5">Peptidase MA-like domain-containing protein</fullName>
    </recommendedName>
</protein>
<dbReference type="AlphaFoldDB" id="A0A0A6UR16"/>
<feature type="region of interest" description="Disordered" evidence="1">
    <location>
        <begin position="38"/>
        <end position="64"/>
    </location>
</feature>
<dbReference type="eggNOG" id="COG0745">
    <property type="taxonomic scope" value="Bacteria"/>
</dbReference>
<sequence length="434" mass="47506">MQDLTSPSRPSPGVWLAFMVLVFVSSIVVLRPTGDEAATATPSISPAPSASAVASPSPPSRPADKIKQALDAQAEALVVGDLPGWLAPVDPKLHARYTTLFHNMRAIEVKIVKQRMDREPSAQGASLRVPIKLAYCFSGVRCAQWHDSVYQGAPKLSYLLTWTPRGGSWVITGIGRTGLPNHLQPAPWENDVMAVVKGKRVIVSAPAATAKHIKRILPLAEKAAVVADRYAGYTGGLQDRYRVYIADGKAWKTWYTGDRPAWSIAYYLPLNVTGNGDILLRAGEVMPENDRYVTEILQHEFAHAVTMDAAIDTDEHQWLVEGIAEYIGMLPAKPQNTYSADVLRRAQRQRGALKTIAVEPLDDDSDDLTVDALYATGHLAVGCLTAQYGEPQMLAFINRVMRSGEDLDPAARAAFGKPFKTVDKECVNWIKKRV</sequence>
<proteinExistence type="predicted"/>
<accession>A0A0A6UR16</accession>
<name>A0A0A6UR16_ACTUT</name>
<evidence type="ECO:0000313" key="3">
    <source>
        <dbReference type="EMBL" id="KHD78580.1"/>
    </source>
</evidence>
<keyword evidence="2" id="KW-0472">Membrane</keyword>
<organism evidence="3 4">
    <name type="scientific">Actinoplanes utahensis</name>
    <dbReference type="NCBI Taxonomy" id="1869"/>
    <lineage>
        <taxon>Bacteria</taxon>
        <taxon>Bacillati</taxon>
        <taxon>Actinomycetota</taxon>
        <taxon>Actinomycetes</taxon>
        <taxon>Micromonosporales</taxon>
        <taxon>Micromonosporaceae</taxon>
        <taxon>Actinoplanes</taxon>
    </lineage>
</organism>
<keyword evidence="2" id="KW-1133">Transmembrane helix</keyword>